<dbReference type="PANTHER" id="PTHR45453:SF1">
    <property type="entry name" value="PHOSPHATE REGULON SENSOR PROTEIN PHOR"/>
    <property type="match status" value="1"/>
</dbReference>
<comment type="caution">
    <text evidence="13">The sequence shown here is derived from an EMBL/GenBank/DDBJ whole genome shotgun (WGS) entry which is preliminary data.</text>
</comment>
<evidence type="ECO:0000256" key="3">
    <source>
        <dbReference type="ARBA" id="ARBA00012438"/>
    </source>
</evidence>
<dbReference type="GO" id="GO:0016301">
    <property type="term" value="F:kinase activity"/>
    <property type="evidence" value="ECO:0007669"/>
    <property type="project" value="UniProtKB-KW"/>
</dbReference>
<sequence length="464" mass="52901">MKWRLTARFLFSVISIVIIVIFVNTAILIGLLIYQQVRHFDNATTSNEESFVRAFEQYVDESGNVSNEGLQQLHQQNAWIQLLDTNGQVIASHFAPENALSHYAPVELIQVYKYKEFDVDTTVYVGSKDDINYLIGIKGSGVSRYVAHISGESTLQLVGKYGLLIVFADLLVATLVGWLFGRALTKPLYAMIERIQHLKNHKHVPIKTPKGVYQPVFENLNEVSSELAVHEQERKQLEIMREEWISNVSHDMKTPLSSIRGYAELLNNKDLTLQEQSEYAQIIEKQSLHMQDLLDDLNLTMRLRHQQLPLTLTEVNMVHFIREIIIDTLNMPQYEQAHIDFDANADVIQHNIDLHFMRRAVMNFLHNALLHNAPWVNVRVLVEENSIIISDDGHGISAEDLTHIFERYYRGTNTERTHGTGLGTAIARDIIEAHGGSVTITSEEQKGTTVNIQLKETIQDAKTQ</sequence>
<reference evidence="13 14" key="1">
    <citation type="submission" date="2024-06" db="EMBL/GenBank/DDBJ databases">
        <title>Sorghum-associated microbial communities from plants grown in Nebraska, USA.</title>
        <authorList>
            <person name="Schachtman D."/>
        </authorList>
    </citation>
    <scope>NUCLEOTIDE SEQUENCE [LARGE SCALE GENOMIC DNA]</scope>
    <source>
        <strain evidence="13 14">736</strain>
    </source>
</reference>
<dbReference type="PROSITE" id="PS50109">
    <property type="entry name" value="HIS_KIN"/>
    <property type="match status" value="1"/>
</dbReference>
<proteinExistence type="predicted"/>
<keyword evidence="6" id="KW-0547">Nucleotide-binding</keyword>
<comment type="subcellular location">
    <subcellularLocation>
        <location evidence="2">Membrane</location>
    </subcellularLocation>
</comment>
<dbReference type="InterPro" id="IPR036890">
    <property type="entry name" value="HATPase_C_sf"/>
</dbReference>
<dbReference type="InterPro" id="IPR003594">
    <property type="entry name" value="HATPase_dom"/>
</dbReference>
<dbReference type="Gene3D" id="3.30.565.10">
    <property type="entry name" value="Histidine kinase-like ATPase, C-terminal domain"/>
    <property type="match status" value="1"/>
</dbReference>
<evidence type="ECO:0000256" key="6">
    <source>
        <dbReference type="ARBA" id="ARBA00022741"/>
    </source>
</evidence>
<dbReference type="EMBL" id="JBEPSB010000017">
    <property type="protein sequence ID" value="MET4562093.1"/>
    <property type="molecule type" value="Genomic_DNA"/>
</dbReference>
<dbReference type="InterPro" id="IPR003661">
    <property type="entry name" value="HisK_dim/P_dom"/>
</dbReference>
<feature type="transmembrane region" description="Helical" evidence="11">
    <location>
        <begin position="161"/>
        <end position="181"/>
    </location>
</feature>
<dbReference type="Pfam" id="PF02518">
    <property type="entry name" value="HATPase_c"/>
    <property type="match status" value="1"/>
</dbReference>
<dbReference type="EC" id="2.7.13.3" evidence="3"/>
<keyword evidence="5" id="KW-0808">Transferase</keyword>
<evidence type="ECO:0000256" key="2">
    <source>
        <dbReference type="ARBA" id="ARBA00004370"/>
    </source>
</evidence>
<dbReference type="SMART" id="SM00388">
    <property type="entry name" value="HisKA"/>
    <property type="match status" value="1"/>
</dbReference>
<protein>
    <recommendedName>
        <fullName evidence="3">histidine kinase</fullName>
        <ecNumber evidence="3">2.7.13.3</ecNumber>
    </recommendedName>
</protein>
<dbReference type="Pfam" id="PF00512">
    <property type="entry name" value="HisKA"/>
    <property type="match status" value="1"/>
</dbReference>
<dbReference type="RefSeq" id="WP_354472312.1">
    <property type="nucleotide sequence ID" value="NZ_JBEPSB010000017.1"/>
</dbReference>
<keyword evidence="8" id="KW-0067">ATP-binding</keyword>
<evidence type="ECO:0000256" key="8">
    <source>
        <dbReference type="ARBA" id="ARBA00022840"/>
    </source>
</evidence>
<name>A0ABV2PMB8_9BACI</name>
<evidence type="ECO:0000259" key="12">
    <source>
        <dbReference type="PROSITE" id="PS50109"/>
    </source>
</evidence>
<feature type="coiled-coil region" evidence="10">
    <location>
        <begin position="220"/>
        <end position="247"/>
    </location>
</feature>
<dbReference type="SUPFAM" id="SSF55874">
    <property type="entry name" value="ATPase domain of HSP90 chaperone/DNA topoisomerase II/histidine kinase"/>
    <property type="match status" value="1"/>
</dbReference>
<dbReference type="PANTHER" id="PTHR45453">
    <property type="entry name" value="PHOSPHATE REGULON SENSOR PROTEIN PHOR"/>
    <property type="match status" value="1"/>
</dbReference>
<dbReference type="CDD" id="cd00082">
    <property type="entry name" value="HisKA"/>
    <property type="match status" value="1"/>
</dbReference>
<evidence type="ECO:0000256" key="9">
    <source>
        <dbReference type="ARBA" id="ARBA00023012"/>
    </source>
</evidence>
<evidence type="ECO:0000256" key="4">
    <source>
        <dbReference type="ARBA" id="ARBA00022553"/>
    </source>
</evidence>
<keyword evidence="11" id="KW-0812">Transmembrane</keyword>
<keyword evidence="7 13" id="KW-0418">Kinase</keyword>
<dbReference type="InterPro" id="IPR004358">
    <property type="entry name" value="Sig_transdc_His_kin-like_C"/>
</dbReference>
<evidence type="ECO:0000256" key="5">
    <source>
        <dbReference type="ARBA" id="ARBA00022679"/>
    </source>
</evidence>
<feature type="domain" description="Histidine kinase" evidence="12">
    <location>
        <begin position="247"/>
        <end position="458"/>
    </location>
</feature>
<organism evidence="13 14">
    <name type="scientific">Lysinibacillus parviboronicapiens</name>
    <dbReference type="NCBI Taxonomy" id="436516"/>
    <lineage>
        <taxon>Bacteria</taxon>
        <taxon>Bacillati</taxon>
        <taxon>Bacillota</taxon>
        <taxon>Bacilli</taxon>
        <taxon>Bacillales</taxon>
        <taxon>Bacillaceae</taxon>
        <taxon>Lysinibacillus</taxon>
    </lineage>
</organism>
<dbReference type="SMART" id="SM00387">
    <property type="entry name" value="HATPase_c"/>
    <property type="match status" value="1"/>
</dbReference>
<dbReference type="InterPro" id="IPR050351">
    <property type="entry name" value="BphY/WalK/GraS-like"/>
</dbReference>
<keyword evidence="10" id="KW-0175">Coiled coil</keyword>
<evidence type="ECO:0000313" key="14">
    <source>
        <dbReference type="Proteomes" id="UP001549363"/>
    </source>
</evidence>
<evidence type="ECO:0000256" key="7">
    <source>
        <dbReference type="ARBA" id="ARBA00022777"/>
    </source>
</evidence>
<dbReference type="SUPFAM" id="SSF47384">
    <property type="entry name" value="Homodimeric domain of signal transducing histidine kinase"/>
    <property type="match status" value="1"/>
</dbReference>
<keyword evidence="11" id="KW-1133">Transmembrane helix</keyword>
<dbReference type="InterPro" id="IPR005467">
    <property type="entry name" value="His_kinase_dom"/>
</dbReference>
<dbReference type="Gene3D" id="1.10.287.130">
    <property type="match status" value="1"/>
</dbReference>
<evidence type="ECO:0000256" key="10">
    <source>
        <dbReference type="SAM" id="Coils"/>
    </source>
</evidence>
<comment type="catalytic activity">
    <reaction evidence="1">
        <text>ATP + protein L-histidine = ADP + protein N-phospho-L-histidine.</text>
        <dbReference type="EC" id="2.7.13.3"/>
    </reaction>
</comment>
<evidence type="ECO:0000256" key="11">
    <source>
        <dbReference type="SAM" id="Phobius"/>
    </source>
</evidence>
<keyword evidence="9" id="KW-0902">Two-component regulatory system</keyword>
<evidence type="ECO:0000313" key="13">
    <source>
        <dbReference type="EMBL" id="MET4562093.1"/>
    </source>
</evidence>
<dbReference type="Proteomes" id="UP001549363">
    <property type="component" value="Unassembled WGS sequence"/>
</dbReference>
<dbReference type="CDD" id="cd00075">
    <property type="entry name" value="HATPase"/>
    <property type="match status" value="1"/>
</dbReference>
<dbReference type="PRINTS" id="PR00344">
    <property type="entry name" value="BCTRLSENSOR"/>
</dbReference>
<keyword evidence="11" id="KW-0472">Membrane</keyword>
<keyword evidence="14" id="KW-1185">Reference proteome</keyword>
<keyword evidence="4" id="KW-0597">Phosphoprotein</keyword>
<accession>A0ABV2PMB8</accession>
<evidence type="ECO:0000256" key="1">
    <source>
        <dbReference type="ARBA" id="ARBA00000085"/>
    </source>
</evidence>
<gene>
    <name evidence="13" type="ORF">ABIA69_003278</name>
</gene>
<feature type="transmembrane region" description="Helical" evidence="11">
    <location>
        <begin position="9"/>
        <end position="34"/>
    </location>
</feature>
<dbReference type="InterPro" id="IPR036097">
    <property type="entry name" value="HisK_dim/P_sf"/>
</dbReference>